<evidence type="ECO:0000256" key="4">
    <source>
        <dbReference type="ARBA" id="ARBA00022692"/>
    </source>
</evidence>
<reference evidence="13 14" key="1">
    <citation type="journal article" date="2010" name="J. Bacteriol.">
        <title>Complete genome sequence of "Candidatus Puniceispirillum marinum" IMCC1322, a representative of the SAR116 clade in the Alphaproteobacteria.</title>
        <authorList>
            <person name="Oh H.M."/>
            <person name="Kwon K.K."/>
            <person name="Kang I."/>
            <person name="Kang S.G."/>
            <person name="Lee J.H."/>
            <person name="Kim S.J."/>
            <person name="Cho J.C."/>
        </authorList>
    </citation>
    <scope>NUCLEOTIDE SEQUENCE [LARGE SCALE GENOMIC DNA]</scope>
    <source>
        <strain evidence="13 14">IMCC1322</strain>
    </source>
</reference>
<evidence type="ECO:0000256" key="5">
    <source>
        <dbReference type="ARBA" id="ARBA00022723"/>
    </source>
</evidence>
<dbReference type="SUPFAM" id="SSF46626">
    <property type="entry name" value="Cytochrome c"/>
    <property type="match status" value="1"/>
</dbReference>
<dbReference type="GO" id="GO:0046872">
    <property type="term" value="F:metal ion binding"/>
    <property type="evidence" value="ECO:0007669"/>
    <property type="project" value="UniProtKB-KW"/>
</dbReference>
<evidence type="ECO:0000256" key="3">
    <source>
        <dbReference type="ARBA" id="ARBA00022617"/>
    </source>
</evidence>
<evidence type="ECO:0000256" key="6">
    <source>
        <dbReference type="ARBA" id="ARBA00022989"/>
    </source>
</evidence>
<feature type="domain" description="Cytochrome c" evidence="12">
    <location>
        <begin position="49"/>
        <end position="156"/>
    </location>
</feature>
<evidence type="ECO:0000256" key="10">
    <source>
        <dbReference type="SAM" id="Phobius"/>
    </source>
</evidence>
<comment type="subcellular location">
    <subcellularLocation>
        <location evidence="1">Membrane</location>
    </subcellularLocation>
</comment>
<dbReference type="AlphaFoldDB" id="D5BNZ8"/>
<organism evidence="13 14">
    <name type="scientific">Puniceispirillum marinum (strain IMCC1322)</name>
    <dbReference type="NCBI Taxonomy" id="488538"/>
    <lineage>
        <taxon>Bacteria</taxon>
        <taxon>Pseudomonadati</taxon>
        <taxon>Pseudomonadota</taxon>
        <taxon>Alphaproteobacteria</taxon>
        <taxon>Candidatus Puniceispirillales</taxon>
        <taxon>Candidatus Puniceispirillaceae</taxon>
        <taxon>Candidatus Puniceispirillum</taxon>
    </lineage>
</organism>
<feature type="transmembrane region" description="Helical" evidence="10">
    <location>
        <begin position="229"/>
        <end position="247"/>
    </location>
</feature>
<dbReference type="GO" id="GO:0009055">
    <property type="term" value="F:electron transfer activity"/>
    <property type="evidence" value="ECO:0007669"/>
    <property type="project" value="InterPro"/>
</dbReference>
<comment type="cofactor">
    <cofactor evidence="9">
        <name>heme c</name>
        <dbReference type="ChEBI" id="CHEBI:61717"/>
    </cofactor>
    <text evidence="9">Binds 1 heme c group covalently per subunit.</text>
</comment>
<dbReference type="Gene3D" id="1.10.760.10">
    <property type="entry name" value="Cytochrome c-like domain"/>
    <property type="match status" value="1"/>
</dbReference>
<evidence type="ECO:0000256" key="2">
    <source>
        <dbReference type="ARBA" id="ARBA00016165"/>
    </source>
</evidence>
<keyword evidence="7 9" id="KW-0408">Iron</keyword>
<name>D5BNZ8_PUNMI</name>
<evidence type="ECO:0000259" key="12">
    <source>
        <dbReference type="PROSITE" id="PS51007"/>
    </source>
</evidence>
<evidence type="ECO:0000256" key="8">
    <source>
        <dbReference type="ARBA" id="ARBA00023136"/>
    </source>
</evidence>
<dbReference type="PROSITE" id="PS51007">
    <property type="entry name" value="CYTC"/>
    <property type="match status" value="1"/>
</dbReference>
<keyword evidence="8 10" id="KW-0472">Membrane</keyword>
<dbReference type="GO" id="GO:0020037">
    <property type="term" value="F:heme binding"/>
    <property type="evidence" value="ECO:0007669"/>
    <property type="project" value="InterPro"/>
</dbReference>
<feature type="binding site" description="covalent" evidence="9">
    <location>
        <position position="66"/>
    </location>
    <ligand>
        <name>heme c</name>
        <dbReference type="ChEBI" id="CHEBI:61717"/>
    </ligand>
</feature>
<gene>
    <name evidence="13" type="ordered locus">SAR116_2189</name>
</gene>
<dbReference type="GO" id="GO:0016020">
    <property type="term" value="C:membrane"/>
    <property type="evidence" value="ECO:0007669"/>
    <property type="project" value="UniProtKB-SubCell"/>
</dbReference>
<keyword evidence="3 9" id="KW-0349">Heme</keyword>
<evidence type="ECO:0000313" key="14">
    <source>
        <dbReference type="Proteomes" id="UP000007460"/>
    </source>
</evidence>
<keyword evidence="14" id="KW-1185">Reference proteome</keyword>
<keyword evidence="11" id="KW-0732">Signal</keyword>
<evidence type="ECO:0000256" key="9">
    <source>
        <dbReference type="PIRSR" id="PIRSR602326-1"/>
    </source>
</evidence>
<feature type="binding site" description="covalent" evidence="9">
    <location>
        <position position="65"/>
    </location>
    <ligand>
        <name>heme c</name>
        <dbReference type="ChEBI" id="CHEBI:61717"/>
    </ligand>
</feature>
<accession>D5BNZ8</accession>
<evidence type="ECO:0000256" key="7">
    <source>
        <dbReference type="ARBA" id="ARBA00023004"/>
    </source>
</evidence>
<dbReference type="PRINTS" id="PR00603">
    <property type="entry name" value="CYTOCHROMEC1"/>
</dbReference>
<dbReference type="InterPro" id="IPR036909">
    <property type="entry name" value="Cyt_c-like_dom_sf"/>
</dbReference>
<proteinExistence type="predicted"/>
<feature type="chain" id="PRO_5003069105" description="Cytochrome c1" evidence="11">
    <location>
        <begin position="25"/>
        <end position="256"/>
    </location>
</feature>
<evidence type="ECO:0000256" key="11">
    <source>
        <dbReference type="SAM" id="SignalP"/>
    </source>
</evidence>
<sequence length="256" mass="27935">MIKALITATIALTAAFGVSNMAVAAGGDTTELQTREWSFSGPFGTFDKASMQRGFQVYREVCAGCHSMDLIAFRNLADLGYNEAEIKAIAAEYEVQDGPDDEGEMFMRPARPADRIPGPYRNDNEARASNNGAMPVDLSLIAKARAHGPDYLYSLLLGYKEAPASVEMPEGMYYNAAYSGNLIAMPQPLYGDDVEFADGADASVQGAAADVTQFLMWAAEPKMEIRKRIGVASVFFLSIFLILSYLAKRRVWADVH</sequence>
<dbReference type="HOGENOM" id="CLU_040334_1_2_5"/>
<dbReference type="EMBL" id="CP001751">
    <property type="protein sequence ID" value="ADE40432.1"/>
    <property type="molecule type" value="Genomic_DNA"/>
</dbReference>
<dbReference type="eggNOG" id="COG2857">
    <property type="taxonomic scope" value="Bacteria"/>
</dbReference>
<dbReference type="OrthoDB" id="9808471at2"/>
<dbReference type="Pfam" id="PF02167">
    <property type="entry name" value="Cytochrom_C1"/>
    <property type="match status" value="1"/>
</dbReference>
<dbReference type="KEGG" id="apb:SAR116_2189"/>
<dbReference type="Proteomes" id="UP000007460">
    <property type="component" value="Chromosome"/>
</dbReference>
<evidence type="ECO:0000313" key="13">
    <source>
        <dbReference type="EMBL" id="ADE40432.1"/>
    </source>
</evidence>
<dbReference type="FunFam" id="1.10.760.10:FF:000011">
    <property type="entry name" value="Cytochrome c1, putative"/>
    <property type="match status" value="1"/>
</dbReference>
<keyword evidence="5 9" id="KW-0479">Metal-binding</keyword>
<feature type="binding site" description="covalent" evidence="9">
    <location>
        <position position="185"/>
    </location>
    <ligand>
        <name>heme c</name>
        <dbReference type="ChEBI" id="CHEBI:61717"/>
    </ligand>
</feature>
<keyword evidence="6 10" id="KW-1133">Transmembrane helix</keyword>
<keyword evidence="4 10" id="KW-0812">Transmembrane</keyword>
<dbReference type="RefSeq" id="WP_013047059.1">
    <property type="nucleotide sequence ID" value="NC_014010.1"/>
</dbReference>
<feature type="binding site" description="covalent" evidence="9">
    <location>
        <position position="62"/>
    </location>
    <ligand>
        <name>heme c</name>
        <dbReference type="ChEBI" id="CHEBI:61717"/>
    </ligand>
</feature>
<dbReference type="Gene3D" id="1.20.5.100">
    <property type="entry name" value="Cytochrome c1, transmembrane anchor, C-terminal"/>
    <property type="match status" value="1"/>
</dbReference>
<dbReference type="PANTHER" id="PTHR10266:SF3">
    <property type="entry name" value="CYTOCHROME C1, HEME PROTEIN, MITOCHONDRIAL"/>
    <property type="match status" value="1"/>
</dbReference>
<dbReference type="InterPro" id="IPR009056">
    <property type="entry name" value="Cyt_c-like_dom"/>
</dbReference>
<dbReference type="STRING" id="488538.SAR116_2189"/>
<dbReference type="InterPro" id="IPR002326">
    <property type="entry name" value="Cyt_c1"/>
</dbReference>
<dbReference type="PANTHER" id="PTHR10266">
    <property type="entry name" value="CYTOCHROME C1"/>
    <property type="match status" value="1"/>
</dbReference>
<feature type="signal peptide" evidence="11">
    <location>
        <begin position="1"/>
        <end position="24"/>
    </location>
</feature>
<protein>
    <recommendedName>
        <fullName evidence="2">Cytochrome c1</fullName>
    </recommendedName>
</protein>
<evidence type="ECO:0000256" key="1">
    <source>
        <dbReference type="ARBA" id="ARBA00004370"/>
    </source>
</evidence>